<feature type="region of interest" description="Disordered" evidence="8">
    <location>
        <begin position="26"/>
        <end position="46"/>
    </location>
</feature>
<dbReference type="CDD" id="cd03876">
    <property type="entry name" value="M28_SGAP_like"/>
    <property type="match status" value="1"/>
</dbReference>
<dbReference type="SUPFAM" id="SSF52025">
    <property type="entry name" value="PA domain"/>
    <property type="match status" value="1"/>
</dbReference>
<evidence type="ECO:0000256" key="7">
    <source>
        <dbReference type="ARBA" id="ARBA00022833"/>
    </source>
</evidence>
<keyword evidence="3" id="KW-0645">Protease</keyword>
<dbReference type="InterPro" id="IPR007484">
    <property type="entry name" value="Peptidase_M28"/>
</dbReference>
<dbReference type="EMBL" id="JASVWF010000002">
    <property type="protein sequence ID" value="MDL5156359.1"/>
    <property type="molecule type" value="Genomic_DNA"/>
</dbReference>
<dbReference type="PROSITE" id="PS51257">
    <property type="entry name" value="PROKAR_LIPOPROTEIN"/>
    <property type="match status" value="1"/>
</dbReference>
<dbReference type="Gene3D" id="3.40.630.10">
    <property type="entry name" value="Zn peptidases"/>
    <property type="match status" value="1"/>
</dbReference>
<dbReference type="RefSeq" id="WP_286052628.1">
    <property type="nucleotide sequence ID" value="NZ_JASVWF010000002.1"/>
</dbReference>
<dbReference type="InterPro" id="IPR041756">
    <property type="entry name" value="M28_SGAP-like"/>
</dbReference>
<dbReference type="Gene3D" id="3.50.30.30">
    <property type="match status" value="1"/>
</dbReference>
<dbReference type="InterPro" id="IPR003137">
    <property type="entry name" value="PA_domain"/>
</dbReference>
<accession>A0ABT7M848</accession>
<dbReference type="PANTHER" id="PTHR12147:SF26">
    <property type="entry name" value="PEPTIDASE M28 DOMAIN-CONTAINING PROTEIN"/>
    <property type="match status" value="1"/>
</dbReference>
<dbReference type="InterPro" id="IPR046450">
    <property type="entry name" value="PA_dom_sf"/>
</dbReference>
<dbReference type="InterPro" id="IPR045175">
    <property type="entry name" value="M28_fam"/>
</dbReference>
<dbReference type="Proteomes" id="UP001231924">
    <property type="component" value="Unassembled WGS sequence"/>
</dbReference>
<keyword evidence="7" id="KW-0862">Zinc</keyword>
<evidence type="ECO:0000256" key="8">
    <source>
        <dbReference type="SAM" id="MobiDB-lite"/>
    </source>
</evidence>
<evidence type="ECO:0000256" key="4">
    <source>
        <dbReference type="ARBA" id="ARBA00022723"/>
    </source>
</evidence>
<keyword evidence="5 9" id="KW-0732">Signal</keyword>
<feature type="domain" description="Peptidase M28" evidence="11">
    <location>
        <begin position="256"/>
        <end position="473"/>
    </location>
</feature>
<keyword evidence="4" id="KW-0479">Metal-binding</keyword>
<keyword evidence="13" id="KW-1185">Reference proteome</keyword>
<evidence type="ECO:0000313" key="12">
    <source>
        <dbReference type="EMBL" id="MDL5156359.1"/>
    </source>
</evidence>
<comment type="caution">
    <text evidence="12">The sequence shown here is derived from an EMBL/GenBank/DDBJ whole genome shotgun (WGS) entry which is preliminary data.</text>
</comment>
<keyword evidence="2" id="KW-0031">Aminopeptidase</keyword>
<feature type="domain" description="PA" evidence="10">
    <location>
        <begin position="142"/>
        <end position="233"/>
    </location>
</feature>
<comment type="similarity">
    <text evidence="1">Belongs to the peptidase M28 family. M28A subfamily.</text>
</comment>
<evidence type="ECO:0000259" key="11">
    <source>
        <dbReference type="Pfam" id="PF04389"/>
    </source>
</evidence>
<evidence type="ECO:0000256" key="3">
    <source>
        <dbReference type="ARBA" id="ARBA00022670"/>
    </source>
</evidence>
<protein>
    <submittedName>
        <fullName evidence="12">M28 family metallopeptidase</fullName>
    </submittedName>
</protein>
<reference evidence="12 13" key="1">
    <citation type="submission" date="2023-06" db="EMBL/GenBank/DDBJ databases">
        <title>Actinomycetospora Odt1-22.</title>
        <authorList>
            <person name="Supong K."/>
        </authorList>
    </citation>
    <scope>NUCLEOTIDE SEQUENCE [LARGE SCALE GENOMIC DNA]</scope>
    <source>
        <strain evidence="12 13">Odt1-22</strain>
    </source>
</reference>
<feature type="chain" id="PRO_5045722936" evidence="9">
    <location>
        <begin position="25"/>
        <end position="496"/>
    </location>
</feature>
<dbReference type="SUPFAM" id="SSF53187">
    <property type="entry name" value="Zn-dependent exopeptidases"/>
    <property type="match status" value="1"/>
</dbReference>
<dbReference type="PANTHER" id="PTHR12147">
    <property type="entry name" value="METALLOPEPTIDASE M28 FAMILY MEMBER"/>
    <property type="match status" value="1"/>
</dbReference>
<dbReference type="Pfam" id="PF02225">
    <property type="entry name" value="PA"/>
    <property type="match status" value="1"/>
</dbReference>
<dbReference type="Pfam" id="PF04389">
    <property type="entry name" value="Peptidase_M28"/>
    <property type="match status" value="1"/>
</dbReference>
<gene>
    <name evidence="12" type="ORF">QRT03_10350</name>
</gene>
<name>A0ABT7M848_9PSEU</name>
<evidence type="ECO:0000259" key="10">
    <source>
        <dbReference type="Pfam" id="PF02225"/>
    </source>
</evidence>
<proteinExistence type="inferred from homology"/>
<keyword evidence="6" id="KW-0378">Hydrolase</keyword>
<sequence length="496" mass="50319">MRSGLFAAMSVLVVVVLTACGGGAAPPAAPASPAAQAPQPPDPGLPAALAQQVSGDGAFVHLQQLQGIADRNGGNRASGSPGHEQSVDYVADQARRAGFQVETPTVPFDFFSAGAQSLAVAGAPVPNVVALTYSKPTPPGGVTAPLVVLPEAPADPTPACDAADFPPTTRGAIVVARRGVCPFAQKQRVAAEAGAAAMVVVNTEAGPLNGTVGSVAESRIPTAGLSRADGDPLFGRGGVPATLVLETRAESRTTRNVIAQTTTGRPDEVVMAGAHLDSVPEGPGINDDGSGSAALLETALRLGGAPRITNAVRFAWWGAEEEGLVGSTAYVAGLDPERKRDIAMLLNFDMVASPNAGYLAYDGDDSDRQGAPAGPPGSDAIERRMLAALGQVGVQGEGTDFDGRSDYGPFIEAGIPAGGLFTGAEEVKTPEQAARWGGAAGQAFDPNYHSPRDDLANLDRVALDRNTRAIASVVGGYALDLGGPDGVPPRAARQPR</sequence>
<evidence type="ECO:0000256" key="1">
    <source>
        <dbReference type="ARBA" id="ARBA00005957"/>
    </source>
</evidence>
<evidence type="ECO:0000256" key="5">
    <source>
        <dbReference type="ARBA" id="ARBA00022729"/>
    </source>
</evidence>
<evidence type="ECO:0000256" key="2">
    <source>
        <dbReference type="ARBA" id="ARBA00022438"/>
    </source>
</evidence>
<feature type="signal peptide" evidence="9">
    <location>
        <begin position="1"/>
        <end position="24"/>
    </location>
</feature>
<evidence type="ECO:0000256" key="6">
    <source>
        <dbReference type="ARBA" id="ARBA00022801"/>
    </source>
</evidence>
<evidence type="ECO:0000313" key="13">
    <source>
        <dbReference type="Proteomes" id="UP001231924"/>
    </source>
</evidence>
<organism evidence="12 13">
    <name type="scientific">Actinomycetospora termitidis</name>
    <dbReference type="NCBI Taxonomy" id="3053470"/>
    <lineage>
        <taxon>Bacteria</taxon>
        <taxon>Bacillati</taxon>
        <taxon>Actinomycetota</taxon>
        <taxon>Actinomycetes</taxon>
        <taxon>Pseudonocardiales</taxon>
        <taxon>Pseudonocardiaceae</taxon>
        <taxon>Actinomycetospora</taxon>
    </lineage>
</organism>
<evidence type="ECO:0000256" key="9">
    <source>
        <dbReference type="SAM" id="SignalP"/>
    </source>
</evidence>